<dbReference type="SUPFAM" id="SSF46894">
    <property type="entry name" value="C-terminal effector domain of the bipartite response regulators"/>
    <property type="match status" value="1"/>
</dbReference>
<accession>A0A1H8HDC5</accession>
<sequence>MLTIHLSGAFRLGGSAIPDTLSRRGQALLAFLAAQPGLLAERARLADLLWTDRAAEQARASLRQELSVLRRALPENTLLSDRRAVWLNEGTVQVVRDEHSPFLDGFDLASEGFEDWLREMRQLEPTSQATAPTAGGHAPASARRNRPSLAILPFDEFGAREADMFADGVVSEITSALSRVRDFHVIARQSAFALRGEVLDIAAIGTRLGADYVVEGSIQRQGDRVRLSVELVEAATGRTLWAEQFDDRLDDLFDLQDRITMHVAGQLAPSLRAAEIARAHRQPRADRTA</sequence>
<dbReference type="InterPro" id="IPR036388">
    <property type="entry name" value="WH-like_DNA-bd_sf"/>
</dbReference>
<reference evidence="2" key="1">
    <citation type="submission" date="2016-10" db="EMBL/GenBank/DDBJ databases">
        <authorList>
            <person name="Varghese N."/>
            <person name="Submissions S."/>
        </authorList>
    </citation>
    <scope>NUCLEOTIDE SEQUENCE [LARGE SCALE GENOMIC DNA]</scope>
    <source>
        <strain evidence="2">DSM 26893</strain>
    </source>
</reference>
<dbReference type="EMBL" id="FOCM01000004">
    <property type="protein sequence ID" value="SEN54110.1"/>
    <property type="molecule type" value="Genomic_DNA"/>
</dbReference>
<dbReference type="GO" id="GO:0003677">
    <property type="term" value="F:DNA binding"/>
    <property type="evidence" value="ECO:0007669"/>
    <property type="project" value="InterPro"/>
</dbReference>
<evidence type="ECO:0000313" key="1">
    <source>
        <dbReference type="EMBL" id="SEN54110.1"/>
    </source>
</evidence>
<evidence type="ECO:0000313" key="2">
    <source>
        <dbReference type="Proteomes" id="UP000199372"/>
    </source>
</evidence>
<dbReference type="Proteomes" id="UP000199372">
    <property type="component" value="Unassembled WGS sequence"/>
</dbReference>
<dbReference type="Gene3D" id="1.10.10.10">
    <property type="entry name" value="Winged helix-like DNA-binding domain superfamily/Winged helix DNA-binding domain"/>
    <property type="match status" value="1"/>
</dbReference>
<dbReference type="Gene3D" id="3.40.50.10070">
    <property type="entry name" value="TolB, N-terminal domain"/>
    <property type="match status" value="1"/>
</dbReference>
<proteinExistence type="predicted"/>
<name>A0A1H8HDC5_9RHOB</name>
<keyword evidence="2" id="KW-1185">Reference proteome</keyword>
<dbReference type="RefSeq" id="WP_175481722.1">
    <property type="nucleotide sequence ID" value="NZ_FOCM01000004.1"/>
</dbReference>
<gene>
    <name evidence="1" type="ORF">SAMN04488011_104397</name>
</gene>
<dbReference type="InterPro" id="IPR016032">
    <property type="entry name" value="Sig_transdc_resp-reg_C-effctor"/>
</dbReference>
<dbReference type="GO" id="GO:0006355">
    <property type="term" value="P:regulation of DNA-templated transcription"/>
    <property type="evidence" value="ECO:0007669"/>
    <property type="project" value="InterPro"/>
</dbReference>
<dbReference type="SUPFAM" id="SSF52964">
    <property type="entry name" value="TolB, N-terminal domain"/>
    <property type="match status" value="1"/>
</dbReference>
<organism evidence="1 2">
    <name type="scientific">Palleronia pelagia</name>
    <dbReference type="NCBI Taxonomy" id="387096"/>
    <lineage>
        <taxon>Bacteria</taxon>
        <taxon>Pseudomonadati</taxon>
        <taxon>Pseudomonadota</taxon>
        <taxon>Alphaproteobacteria</taxon>
        <taxon>Rhodobacterales</taxon>
        <taxon>Roseobacteraceae</taxon>
        <taxon>Palleronia</taxon>
    </lineage>
</organism>
<protein>
    <submittedName>
        <fullName evidence="1">TolB amino-terminal domain-containing protein</fullName>
    </submittedName>
</protein>
<dbReference type="AlphaFoldDB" id="A0A1H8HDC5"/>